<evidence type="ECO:0000256" key="11">
    <source>
        <dbReference type="SAM" id="SignalP"/>
    </source>
</evidence>
<gene>
    <name evidence="13" type="primary">HbIIA</name>
</gene>
<evidence type="ECO:0000256" key="1">
    <source>
        <dbReference type="ARBA" id="ARBA00022448"/>
    </source>
</evidence>
<keyword evidence="11" id="KW-0732">Signal</keyword>
<dbReference type="InterPro" id="IPR044399">
    <property type="entry name" value="Mb-like_M"/>
</dbReference>
<name>Q760Q2_MACDE</name>
<dbReference type="GO" id="GO:0005576">
    <property type="term" value="C:extracellular region"/>
    <property type="evidence" value="ECO:0007669"/>
    <property type="project" value="UniProtKB-UniRule"/>
</dbReference>
<evidence type="ECO:0000256" key="7">
    <source>
        <dbReference type="PIRNR" id="PIRNR036517"/>
    </source>
</evidence>
<accession>Q760Q2</accession>
<dbReference type="PROSITE" id="PS01033">
    <property type="entry name" value="GLOBIN"/>
    <property type="match status" value="1"/>
</dbReference>
<evidence type="ECO:0000256" key="9">
    <source>
        <dbReference type="PIRSR" id="PIRSR036517-2"/>
    </source>
</evidence>
<evidence type="ECO:0000313" key="13">
    <source>
        <dbReference type="EMBL" id="BAC82445.1"/>
    </source>
</evidence>
<keyword evidence="3 7" id="KW-0561">Oxygen transport</keyword>
<feature type="signal peptide" evidence="11">
    <location>
        <begin position="1"/>
        <end position="17"/>
    </location>
</feature>
<evidence type="ECO:0000256" key="5">
    <source>
        <dbReference type="ARBA" id="ARBA00023004"/>
    </source>
</evidence>
<dbReference type="InterPro" id="IPR012292">
    <property type="entry name" value="Globin/Proto"/>
</dbReference>
<feature type="chain" id="PRO_5004286156" description="Extracellular globin" evidence="11">
    <location>
        <begin position="18"/>
        <end position="160"/>
    </location>
</feature>
<evidence type="ECO:0000256" key="3">
    <source>
        <dbReference type="ARBA" id="ARBA00022621"/>
    </source>
</evidence>
<dbReference type="Pfam" id="PF00042">
    <property type="entry name" value="Globin"/>
    <property type="match status" value="1"/>
</dbReference>
<evidence type="ECO:0000256" key="6">
    <source>
        <dbReference type="ARBA" id="ARBA00023157"/>
    </source>
</evidence>
<keyword evidence="2 7" id="KW-0349">Heme</keyword>
<dbReference type="GO" id="GO:0020037">
    <property type="term" value="F:heme binding"/>
    <property type="evidence" value="ECO:0007669"/>
    <property type="project" value="UniProtKB-UniRule"/>
</dbReference>
<keyword evidence="1 7" id="KW-0813">Transport</keyword>
<dbReference type="EMBL" id="AB118638">
    <property type="protein sequence ID" value="BAC82445.1"/>
    <property type="molecule type" value="mRNA"/>
</dbReference>
<dbReference type="PIRSF" id="PIRSF036517">
    <property type="entry name" value="Ext_hemo"/>
    <property type="match status" value="1"/>
</dbReference>
<feature type="domain" description="Globin" evidence="12">
    <location>
        <begin position="20"/>
        <end position="160"/>
    </location>
</feature>
<evidence type="ECO:0000256" key="4">
    <source>
        <dbReference type="ARBA" id="ARBA00022723"/>
    </source>
</evidence>
<keyword evidence="4 7" id="KW-0479">Metal-binding</keyword>
<dbReference type="InterPro" id="IPR009050">
    <property type="entry name" value="Globin-like_sf"/>
</dbReference>
<dbReference type="GO" id="GO:0005833">
    <property type="term" value="C:hemoglobin complex"/>
    <property type="evidence" value="ECO:0007669"/>
    <property type="project" value="UniProtKB-UniRule"/>
</dbReference>
<feature type="binding site" description="proximal binding residue" evidence="8">
    <location>
        <position position="113"/>
    </location>
    <ligand>
        <name>heme b</name>
        <dbReference type="ChEBI" id="CHEBI:60344"/>
    </ligand>
    <ligandPart>
        <name>Fe</name>
        <dbReference type="ChEBI" id="CHEBI:18248"/>
    </ligandPart>
</feature>
<comment type="similarity">
    <text evidence="7 10">Belongs to the globin family.</text>
</comment>
<evidence type="ECO:0000256" key="2">
    <source>
        <dbReference type="ARBA" id="ARBA00022617"/>
    </source>
</evidence>
<sequence length="160" mass="17799">MKSLLIAVLLGAVYAMASEVCQDLHAIKVQTQWKDAYGESSDRVALAQAVYRTLFKLAPESAAFFHRVNGEHPDSSEFVAFSLRVLNGLDIVITLLDQKEALHAQLEHLHHQHIDRHVPPKYAAAFVESLHHVLPAVIGHCYDEVAWTKCLGNIAKKILA</sequence>
<dbReference type="GO" id="GO:0005506">
    <property type="term" value="F:iron ion binding"/>
    <property type="evidence" value="ECO:0007669"/>
    <property type="project" value="UniProtKB-UniRule"/>
</dbReference>
<evidence type="ECO:0000256" key="8">
    <source>
        <dbReference type="PIRSR" id="PIRSR036517-1"/>
    </source>
</evidence>
<keyword evidence="6 9" id="KW-1015">Disulfide bond</keyword>
<dbReference type="CDD" id="cd01040">
    <property type="entry name" value="Mb-like"/>
    <property type="match status" value="1"/>
</dbReference>
<dbReference type="SUPFAM" id="SSF46458">
    <property type="entry name" value="Globin-like"/>
    <property type="match status" value="1"/>
</dbReference>
<evidence type="ECO:0000256" key="10">
    <source>
        <dbReference type="RuleBase" id="RU000356"/>
    </source>
</evidence>
<keyword evidence="5 7" id="KW-0408">Iron</keyword>
<proteinExistence type="evidence at transcript level"/>
<dbReference type="InterPro" id="IPR014610">
    <property type="entry name" value="Haemoglobin_extracell"/>
</dbReference>
<dbReference type="Gene3D" id="1.10.490.10">
    <property type="entry name" value="Globins"/>
    <property type="match status" value="1"/>
</dbReference>
<feature type="disulfide bond" evidence="9">
    <location>
        <begin position="21"/>
        <end position="150"/>
    </location>
</feature>
<organism evidence="13">
    <name type="scientific">Macrobdella decora</name>
    <name type="common">North American leech</name>
    <dbReference type="NCBI Taxonomy" id="6405"/>
    <lineage>
        <taxon>Eukaryota</taxon>
        <taxon>Metazoa</taxon>
        <taxon>Spiralia</taxon>
        <taxon>Lophotrochozoa</taxon>
        <taxon>Annelida</taxon>
        <taxon>Clitellata</taxon>
        <taxon>Hirudinea</taxon>
        <taxon>Hirudinida</taxon>
        <taxon>Hirudiniformes</taxon>
        <taxon>Hirudinidae</taxon>
        <taxon>Macrobdella</taxon>
    </lineage>
</organism>
<dbReference type="InterPro" id="IPR000971">
    <property type="entry name" value="Globin"/>
</dbReference>
<reference evidence="13" key="1">
    <citation type="journal article" date="2003" name="J. Protein Chem.">
        <title>Globin and linker sequences of the giant extracellular hemoglobin from the leech Macrobdella decora.</title>
        <authorList>
            <person name="Suzuki T."/>
            <person name="Vinogradov S."/>
        </authorList>
    </citation>
    <scope>NUCLEOTIDE SEQUENCE</scope>
</reference>
<dbReference type="GO" id="GO:0019825">
    <property type="term" value="F:oxygen binding"/>
    <property type="evidence" value="ECO:0007669"/>
    <property type="project" value="UniProtKB-UniRule"/>
</dbReference>
<protein>
    <recommendedName>
        <fullName evidence="7">Extracellular globin</fullName>
    </recommendedName>
</protein>
<evidence type="ECO:0000259" key="12">
    <source>
        <dbReference type="PROSITE" id="PS01033"/>
    </source>
</evidence>
<dbReference type="AlphaFoldDB" id="Q760Q2"/>
<dbReference type="GO" id="GO:0005344">
    <property type="term" value="F:oxygen carrier activity"/>
    <property type="evidence" value="ECO:0007669"/>
    <property type="project" value="UniProtKB-UniRule"/>
</dbReference>